<organism evidence="1">
    <name type="scientific">Solanum chacoense</name>
    <name type="common">Chaco potato</name>
    <dbReference type="NCBI Taxonomy" id="4108"/>
    <lineage>
        <taxon>Eukaryota</taxon>
        <taxon>Viridiplantae</taxon>
        <taxon>Streptophyta</taxon>
        <taxon>Embryophyta</taxon>
        <taxon>Tracheophyta</taxon>
        <taxon>Spermatophyta</taxon>
        <taxon>Magnoliopsida</taxon>
        <taxon>eudicotyledons</taxon>
        <taxon>Gunneridae</taxon>
        <taxon>Pentapetalae</taxon>
        <taxon>asterids</taxon>
        <taxon>lamiids</taxon>
        <taxon>Solanales</taxon>
        <taxon>Solanaceae</taxon>
        <taxon>Solanoideae</taxon>
        <taxon>Solaneae</taxon>
        <taxon>Solanum</taxon>
    </lineage>
</organism>
<accession>A0A0V0I6G4</accession>
<evidence type="ECO:0000313" key="1">
    <source>
        <dbReference type="EMBL" id="JAP28148.1"/>
    </source>
</evidence>
<dbReference type="AlphaFoldDB" id="A0A0V0I6G4"/>
<protein>
    <submittedName>
        <fullName evidence="1">Putative ovule protein</fullName>
    </submittedName>
</protein>
<reference evidence="1" key="1">
    <citation type="submission" date="2015-12" db="EMBL/GenBank/DDBJ databases">
        <title>Gene expression during late stages of embryo sac development: a critical building block for successful pollen-pistil interactions.</title>
        <authorList>
            <person name="Liu Y."/>
            <person name="Joly V."/>
            <person name="Sabar M."/>
            <person name="Matton D.P."/>
        </authorList>
    </citation>
    <scope>NUCLEOTIDE SEQUENCE</scope>
</reference>
<name>A0A0V0I6G4_SOLCH</name>
<sequence length="78" mass="9526">MDGGGQQVRGIMCAMFRITEFEAKRNKSQFFVWSHFIGMRHFHCYPQKSPQNCNFNIPLYTWYENASYYFQLYFYIKI</sequence>
<dbReference type="EMBL" id="GEDG01010425">
    <property type="protein sequence ID" value="JAP28148.1"/>
    <property type="molecule type" value="Transcribed_RNA"/>
</dbReference>
<proteinExistence type="predicted"/>